<dbReference type="GeneID" id="82148888"/>
<evidence type="ECO:0000313" key="3">
    <source>
        <dbReference type="Proteomes" id="UP000297635"/>
    </source>
</evidence>
<feature type="signal peptide" evidence="1">
    <location>
        <begin position="1"/>
        <end position="19"/>
    </location>
</feature>
<dbReference type="EMBL" id="SJSA01000001">
    <property type="protein sequence ID" value="TGG39854.1"/>
    <property type="molecule type" value="Genomic_DNA"/>
</dbReference>
<dbReference type="RefSeq" id="WP_135470726.1">
    <property type="nucleotide sequence ID" value="NZ_CASCNC010000045.1"/>
</dbReference>
<feature type="chain" id="PRO_5021423016" description="Gliding motility lipoprotein GldH" evidence="1">
    <location>
        <begin position="20"/>
        <end position="157"/>
    </location>
</feature>
<evidence type="ECO:0000313" key="2">
    <source>
        <dbReference type="EMBL" id="TGG39854.1"/>
    </source>
</evidence>
<proteinExistence type="predicted"/>
<comment type="caution">
    <text evidence="2">The sequence shown here is derived from an EMBL/GenBank/DDBJ whole genome shotgun (WGS) entry which is preliminary data.</text>
</comment>
<evidence type="ECO:0000256" key="1">
    <source>
        <dbReference type="SAM" id="SignalP"/>
    </source>
</evidence>
<accession>A0A4Z0V6D8</accession>
<reference evidence="2 3" key="1">
    <citation type="submission" date="2019-02" db="EMBL/GenBank/DDBJ databases">
        <title>Isolation and identification of novel species under the genus Muribaculum.</title>
        <authorList>
            <person name="Miyake S."/>
            <person name="Ding Y."/>
            <person name="Low A."/>
            <person name="Soh M."/>
            <person name="Seedorf H."/>
        </authorList>
    </citation>
    <scope>NUCLEOTIDE SEQUENCE [LARGE SCALE GENOMIC DNA]</scope>
    <source>
        <strain evidence="2 3">TLL-A3</strain>
    </source>
</reference>
<protein>
    <recommendedName>
        <fullName evidence="4">Gliding motility lipoprotein GldH</fullName>
    </recommendedName>
</protein>
<sequence length="157" mass="17799">MKRLIYIISAIAALGAAVAACGDAEREYSRWVDIPAKGWAYGDTLRLVPVDTSLHDNDSLVHRGLRLGLTHTNDYPYSNLWIEVTYRGEKFSYRDTLNITLADVYGRWMGSGFGANYQHEIMLNPRADIDLSRPVFVRHIMRVDTLRGLDRVGVSVR</sequence>
<dbReference type="Pfam" id="PF14109">
    <property type="entry name" value="GldH_lipo"/>
    <property type="match status" value="1"/>
</dbReference>
<keyword evidence="3" id="KW-1185">Reference proteome</keyword>
<dbReference type="Proteomes" id="UP000297635">
    <property type="component" value="Unassembled WGS sequence"/>
</dbReference>
<dbReference type="PROSITE" id="PS51257">
    <property type="entry name" value="PROKAR_LIPOPROTEIN"/>
    <property type="match status" value="1"/>
</dbReference>
<dbReference type="InterPro" id="IPR020018">
    <property type="entry name" value="Motility-assoc_lipoprot_GldH"/>
</dbReference>
<evidence type="ECO:0008006" key="4">
    <source>
        <dbReference type="Google" id="ProtNLM"/>
    </source>
</evidence>
<name>A0A4Z0V6D8_9BACT</name>
<gene>
    <name evidence="2" type="ORF">EZ315_03720</name>
</gene>
<dbReference type="AlphaFoldDB" id="A0A4Z0V6D8"/>
<organism evidence="2 3">
    <name type="scientific">Duncaniella freteri</name>
    <dbReference type="NCBI Taxonomy" id="2530391"/>
    <lineage>
        <taxon>Bacteria</taxon>
        <taxon>Pseudomonadati</taxon>
        <taxon>Bacteroidota</taxon>
        <taxon>Bacteroidia</taxon>
        <taxon>Bacteroidales</taxon>
        <taxon>Muribaculaceae</taxon>
        <taxon>Duncaniella</taxon>
    </lineage>
</organism>
<keyword evidence="1" id="KW-0732">Signal</keyword>